<comment type="caution">
    <text evidence="1">The sequence shown here is derived from an EMBL/GenBank/DDBJ whole genome shotgun (WGS) entry which is preliminary data.</text>
</comment>
<accession>A0A644W4P8</accession>
<gene>
    <name evidence="1" type="ORF">SDC9_44888</name>
</gene>
<dbReference type="EMBL" id="VSSQ01000622">
    <property type="protein sequence ID" value="MPL98681.1"/>
    <property type="molecule type" value="Genomic_DNA"/>
</dbReference>
<proteinExistence type="predicted"/>
<name>A0A644W4P8_9ZZZZ</name>
<protein>
    <submittedName>
        <fullName evidence="1">Uncharacterized protein</fullName>
    </submittedName>
</protein>
<organism evidence="1">
    <name type="scientific">bioreactor metagenome</name>
    <dbReference type="NCBI Taxonomy" id="1076179"/>
    <lineage>
        <taxon>unclassified sequences</taxon>
        <taxon>metagenomes</taxon>
        <taxon>ecological metagenomes</taxon>
    </lineage>
</organism>
<dbReference type="AlphaFoldDB" id="A0A644W4P8"/>
<reference evidence="1" key="1">
    <citation type="submission" date="2019-08" db="EMBL/GenBank/DDBJ databases">
        <authorList>
            <person name="Kucharzyk K."/>
            <person name="Murdoch R.W."/>
            <person name="Higgins S."/>
            <person name="Loffler F."/>
        </authorList>
    </citation>
    <scope>NUCLEOTIDE SEQUENCE</scope>
</reference>
<evidence type="ECO:0000313" key="1">
    <source>
        <dbReference type="EMBL" id="MPL98681.1"/>
    </source>
</evidence>
<sequence>MLNISLEAELLEAYIVTASIYIEHVFAILIGQGLEGIKIAVVVQVHLSGFSSGIHLLSFNNA</sequence>